<dbReference type="PRINTS" id="PR00081">
    <property type="entry name" value="GDHRDH"/>
</dbReference>
<dbReference type="Proteomes" id="UP000031278">
    <property type="component" value="Unassembled WGS sequence"/>
</dbReference>
<dbReference type="SUPFAM" id="SSF51735">
    <property type="entry name" value="NAD(P)-binding Rossmann-fold domains"/>
    <property type="match status" value="1"/>
</dbReference>
<protein>
    <submittedName>
        <fullName evidence="4">Short-chain dehydrogenase</fullName>
    </submittedName>
</protein>
<dbReference type="PROSITE" id="PS51257">
    <property type="entry name" value="PROKAR_LIPOPROTEIN"/>
    <property type="match status" value="1"/>
</dbReference>
<comment type="similarity">
    <text evidence="1 3">Belongs to the short-chain dehydrogenases/reductases (SDR) family.</text>
</comment>
<sequence>MELTNKRILLTGACGGIGCELARQLASKGAHLILNGRDQRKLDRLLQQLSTNGQHAGQPHMCFKADLARSSDLNALAQQCQQWRNDGVAIDIVINNAGVNHFAFLAQRDGPSIEQEIKLNLVAPILLSQKALCWLNRPGLILNVGSTFAAIGYPGYTTYCASKAGLYRFSEALSRELEEANIKVLYIAPRATETSLNDQRVSQMNRQLGNATDMPPVVASAIVRSLEQEVSARWIGWPEKVFARINQLFPAVVSAAIRKQSAVISAFAHKTH</sequence>
<evidence type="ECO:0000313" key="5">
    <source>
        <dbReference type="Proteomes" id="UP000031278"/>
    </source>
</evidence>
<evidence type="ECO:0000256" key="3">
    <source>
        <dbReference type="RuleBase" id="RU000363"/>
    </source>
</evidence>
<gene>
    <name evidence="4" type="ORF">RJ45_16335</name>
</gene>
<evidence type="ECO:0000313" key="4">
    <source>
        <dbReference type="EMBL" id="KHT62666.1"/>
    </source>
</evidence>
<reference evidence="4 5" key="1">
    <citation type="submission" date="2014-12" db="EMBL/GenBank/DDBJ databases">
        <title>Genome sequencing of Photobacterium gaetbulicola AD005a.</title>
        <authorList>
            <person name="Adrian T.G.S."/>
            <person name="Chan K.G."/>
        </authorList>
    </citation>
    <scope>NUCLEOTIDE SEQUENCE [LARGE SCALE GENOMIC DNA]</scope>
    <source>
        <strain evidence="4 5">AD005a</strain>
    </source>
</reference>
<dbReference type="EMBL" id="JWLZ01000174">
    <property type="protein sequence ID" value="KHT62666.1"/>
    <property type="molecule type" value="Genomic_DNA"/>
</dbReference>
<accession>A0A0B9GVB6</accession>
<organism evidence="4 5">
    <name type="scientific">Photobacterium gaetbulicola</name>
    <dbReference type="NCBI Taxonomy" id="1295392"/>
    <lineage>
        <taxon>Bacteria</taxon>
        <taxon>Pseudomonadati</taxon>
        <taxon>Pseudomonadota</taxon>
        <taxon>Gammaproteobacteria</taxon>
        <taxon>Vibrionales</taxon>
        <taxon>Vibrionaceae</taxon>
        <taxon>Photobacterium</taxon>
    </lineage>
</organism>
<dbReference type="Pfam" id="PF00106">
    <property type="entry name" value="adh_short"/>
    <property type="match status" value="1"/>
</dbReference>
<evidence type="ECO:0000256" key="2">
    <source>
        <dbReference type="ARBA" id="ARBA00023002"/>
    </source>
</evidence>
<dbReference type="InterPro" id="IPR002347">
    <property type="entry name" value="SDR_fam"/>
</dbReference>
<proteinExistence type="inferred from homology"/>
<dbReference type="PRINTS" id="PR00080">
    <property type="entry name" value="SDRFAMILY"/>
</dbReference>
<dbReference type="GO" id="GO:0016491">
    <property type="term" value="F:oxidoreductase activity"/>
    <property type="evidence" value="ECO:0007669"/>
    <property type="project" value="UniProtKB-KW"/>
</dbReference>
<dbReference type="CDD" id="cd05233">
    <property type="entry name" value="SDR_c"/>
    <property type="match status" value="1"/>
</dbReference>
<dbReference type="InterPro" id="IPR020904">
    <property type="entry name" value="Sc_DH/Rdtase_CS"/>
</dbReference>
<dbReference type="PROSITE" id="PS00061">
    <property type="entry name" value="ADH_SHORT"/>
    <property type="match status" value="1"/>
</dbReference>
<keyword evidence="2" id="KW-0560">Oxidoreductase</keyword>
<evidence type="ECO:0000256" key="1">
    <source>
        <dbReference type="ARBA" id="ARBA00006484"/>
    </source>
</evidence>
<name>A0A0B9GVB6_9GAMM</name>
<dbReference type="RefSeq" id="WP_039464483.1">
    <property type="nucleotide sequence ID" value="NZ_JWLZ01000174.1"/>
</dbReference>
<dbReference type="PANTHER" id="PTHR44196:SF1">
    <property type="entry name" value="DEHYDROGENASE_REDUCTASE SDR FAMILY MEMBER 7B"/>
    <property type="match status" value="1"/>
</dbReference>
<dbReference type="InterPro" id="IPR036291">
    <property type="entry name" value="NAD(P)-bd_dom_sf"/>
</dbReference>
<dbReference type="GO" id="GO:0016020">
    <property type="term" value="C:membrane"/>
    <property type="evidence" value="ECO:0007669"/>
    <property type="project" value="TreeGrafter"/>
</dbReference>
<comment type="caution">
    <text evidence="4">The sequence shown here is derived from an EMBL/GenBank/DDBJ whole genome shotgun (WGS) entry which is preliminary data.</text>
</comment>
<dbReference type="PANTHER" id="PTHR44196">
    <property type="entry name" value="DEHYDROGENASE/REDUCTASE SDR FAMILY MEMBER 7B"/>
    <property type="match status" value="1"/>
</dbReference>
<dbReference type="AlphaFoldDB" id="A0A0B9GVB6"/>
<dbReference type="Gene3D" id="3.40.50.720">
    <property type="entry name" value="NAD(P)-binding Rossmann-like Domain"/>
    <property type="match status" value="1"/>
</dbReference>
<dbReference type="NCBIfam" id="NF006565">
    <property type="entry name" value="PRK09072.1"/>
    <property type="match status" value="1"/>
</dbReference>